<feature type="domain" description="RNA polymerase N-terminal" evidence="1">
    <location>
        <begin position="268"/>
        <end position="498"/>
    </location>
</feature>
<dbReference type="Proteomes" id="UP001516464">
    <property type="component" value="Unassembled WGS sequence"/>
</dbReference>
<name>A0ABQ7HVH8_9MICR</name>
<proteinExistence type="predicted"/>
<dbReference type="GO" id="GO:0000428">
    <property type="term" value="C:DNA-directed RNA polymerase complex"/>
    <property type="evidence" value="ECO:0007669"/>
    <property type="project" value="UniProtKB-KW"/>
</dbReference>
<comment type="caution">
    <text evidence="2">The sequence shown here is derived from an EMBL/GenBank/DDBJ whole genome shotgun (WGS) entry which is preliminary data.</text>
</comment>
<keyword evidence="3" id="KW-1185">Reference proteome</keyword>
<dbReference type="EMBL" id="SBIQ01000409">
    <property type="protein sequence ID" value="KAF7677992.1"/>
    <property type="molecule type" value="Genomic_DNA"/>
</dbReference>
<evidence type="ECO:0000313" key="3">
    <source>
        <dbReference type="Proteomes" id="UP001516464"/>
    </source>
</evidence>
<protein>
    <submittedName>
        <fullName evidence="2">DNA-directed RNA polymerase subunit beta</fullName>
    </submittedName>
</protein>
<keyword evidence="2" id="KW-0804">Transcription</keyword>
<evidence type="ECO:0000259" key="1">
    <source>
        <dbReference type="SMART" id="SM00663"/>
    </source>
</evidence>
<keyword evidence="2" id="KW-0240">DNA-directed RNA polymerase</keyword>
<organism evidence="2 3">
    <name type="scientific">Astathelohania contejeani</name>
    <dbReference type="NCBI Taxonomy" id="164912"/>
    <lineage>
        <taxon>Eukaryota</taxon>
        <taxon>Fungi</taxon>
        <taxon>Fungi incertae sedis</taxon>
        <taxon>Microsporidia</taxon>
        <taxon>Astathelohaniidae</taxon>
        <taxon>Astathelohania</taxon>
    </lineage>
</organism>
<dbReference type="Gene3D" id="2.40.40.20">
    <property type="match status" value="1"/>
</dbReference>
<evidence type="ECO:0000313" key="2">
    <source>
        <dbReference type="EMBL" id="KAF7677992.1"/>
    </source>
</evidence>
<dbReference type="InterPro" id="IPR006592">
    <property type="entry name" value="RNA_pol_N"/>
</dbReference>
<reference evidence="2 3" key="1">
    <citation type="submission" date="2019-01" db="EMBL/GenBank/DDBJ databases">
        <title>Genomes sequencing and comparative genomics of infectious freshwater microsporidia, Cucumispora dikerogammari and Thelohania contejeani.</title>
        <authorList>
            <person name="Cormier A."/>
            <person name="Giraud I."/>
            <person name="Wattier R."/>
            <person name="Teixeira M."/>
            <person name="Grandjean F."/>
            <person name="Rigaud T."/>
            <person name="Cordaux R."/>
        </authorList>
    </citation>
    <scope>NUCLEOTIDE SEQUENCE [LARGE SCALE GENOMIC DNA]</scope>
    <source>
        <strain evidence="2">T1</strain>
        <tissue evidence="2">Spores</tissue>
    </source>
</reference>
<sequence>MKYYKWLMPERLSRNVSLNIEKAFMGTRVPHLEQTQAQQELQHAYYTVKPLTISLETYNDIVANICNITFNKSHLTNVEEDEEEVKKRLYKYLHLSKLTNQLVKSDLKYFIAFSQGICPSCNFVNCIICANQNQFKRYMSNYKVLTKNLIDSYPRFIKCHQCQKIFKTHKEILSSIYPLKDNNINIITTGTAGNVSSKNKNHPQTLFNIIFRYIKERHRIFRPAIGGWQCKTCQSKYEESYAEFRIYLNRTYENNISPKTVNNSNHNKFLFRTPMKLYQRLKSQSQGELRNDPIQLTYSLNVKLPNGNNCLIPPVSFLMDHQRSLSFYKKLITDSSINMNKVKTSYGSVLSRMTRGKFSSIRQHGHNKRYIGSARVVITPCNELEPDECILPVIVWRRLDCPRYILAHRYPTLDDRNFTLHRVIACWIYPVMAIPTSIVHGNHADFDGDAMQVIPVSNNVASEAEAITLFHPRTNLVLPGSLRLAFDHDEILMLYYLYGLNRSEIHGALYDLAINESSTRAYDIFLRLRRLCHDVIQTQMVFSISYQDLLQFIHQPSPSYVDFIEKIFPNVSKNNTIKCMILAESSRFSIDHLWQIVGEINERAHQSFLEGMNRRAFISMARLSRDASNKDIALYGYTYIKLLYCTCLLVCGYDGRIYTPRGILAADRLEDIL</sequence>
<dbReference type="SUPFAM" id="SSF64484">
    <property type="entry name" value="beta and beta-prime subunits of DNA dependent RNA-polymerase"/>
    <property type="match status" value="1"/>
</dbReference>
<dbReference type="SMART" id="SM00663">
    <property type="entry name" value="RPOLA_N"/>
    <property type="match status" value="1"/>
</dbReference>
<gene>
    <name evidence="2" type="primary">rpoC</name>
    <name evidence="2" type="ORF">TCON_2621</name>
</gene>
<accession>A0ABQ7HVH8</accession>